<dbReference type="SUPFAM" id="SSF50630">
    <property type="entry name" value="Acid proteases"/>
    <property type="match status" value="1"/>
</dbReference>
<organism evidence="1 2">
    <name type="scientific">Canavalia gladiata</name>
    <name type="common">Sword bean</name>
    <name type="synonym">Dolichos gladiatus</name>
    <dbReference type="NCBI Taxonomy" id="3824"/>
    <lineage>
        <taxon>Eukaryota</taxon>
        <taxon>Viridiplantae</taxon>
        <taxon>Streptophyta</taxon>
        <taxon>Embryophyta</taxon>
        <taxon>Tracheophyta</taxon>
        <taxon>Spermatophyta</taxon>
        <taxon>Magnoliopsida</taxon>
        <taxon>eudicotyledons</taxon>
        <taxon>Gunneridae</taxon>
        <taxon>Pentapetalae</taxon>
        <taxon>rosids</taxon>
        <taxon>fabids</taxon>
        <taxon>Fabales</taxon>
        <taxon>Fabaceae</taxon>
        <taxon>Papilionoideae</taxon>
        <taxon>50 kb inversion clade</taxon>
        <taxon>NPAAA clade</taxon>
        <taxon>indigoferoid/millettioid clade</taxon>
        <taxon>Phaseoleae</taxon>
        <taxon>Canavalia</taxon>
    </lineage>
</organism>
<dbReference type="Gene3D" id="2.40.70.10">
    <property type="entry name" value="Acid Proteases"/>
    <property type="match status" value="1"/>
</dbReference>
<dbReference type="InterPro" id="IPR001969">
    <property type="entry name" value="Aspartic_peptidase_AS"/>
</dbReference>
<dbReference type="GO" id="GO:0004190">
    <property type="term" value="F:aspartic-type endopeptidase activity"/>
    <property type="evidence" value="ECO:0007669"/>
    <property type="project" value="InterPro"/>
</dbReference>
<evidence type="ECO:0000313" key="2">
    <source>
        <dbReference type="Proteomes" id="UP001367508"/>
    </source>
</evidence>
<dbReference type="EMBL" id="JAYMYQ010000001">
    <property type="protein sequence ID" value="KAK7359677.1"/>
    <property type="molecule type" value="Genomic_DNA"/>
</dbReference>
<gene>
    <name evidence="1" type="ORF">VNO77_01639</name>
</gene>
<reference evidence="1 2" key="1">
    <citation type="submission" date="2024-01" db="EMBL/GenBank/DDBJ databases">
        <title>The genomes of 5 underutilized Papilionoideae crops provide insights into root nodulation and disease resistanc.</title>
        <authorList>
            <person name="Jiang F."/>
        </authorList>
    </citation>
    <scope>NUCLEOTIDE SEQUENCE [LARGE SCALE GENOMIC DNA]</scope>
    <source>
        <strain evidence="1">LVBAO_FW01</strain>
        <tissue evidence="1">Leaves</tissue>
    </source>
</reference>
<accession>A0AAN9MWS4</accession>
<protein>
    <submittedName>
        <fullName evidence="1">Uncharacterized protein</fullName>
    </submittedName>
</protein>
<name>A0AAN9MWS4_CANGL</name>
<dbReference type="PANTHER" id="PTHR13683">
    <property type="entry name" value="ASPARTYL PROTEASES"/>
    <property type="match status" value="1"/>
</dbReference>
<dbReference type="GO" id="GO:0006508">
    <property type="term" value="P:proteolysis"/>
    <property type="evidence" value="ECO:0007669"/>
    <property type="project" value="InterPro"/>
</dbReference>
<comment type="caution">
    <text evidence="1">The sequence shown here is derived from an EMBL/GenBank/DDBJ whole genome shotgun (WGS) entry which is preliminary data.</text>
</comment>
<dbReference type="InterPro" id="IPR001461">
    <property type="entry name" value="Aspartic_peptidase_A1"/>
</dbReference>
<evidence type="ECO:0000313" key="1">
    <source>
        <dbReference type="EMBL" id="KAK7359677.1"/>
    </source>
</evidence>
<proteinExistence type="predicted"/>
<dbReference type="InterPro" id="IPR021109">
    <property type="entry name" value="Peptidase_aspartic_dom_sf"/>
</dbReference>
<dbReference type="Proteomes" id="UP001367508">
    <property type="component" value="Unassembled WGS sequence"/>
</dbReference>
<dbReference type="PANTHER" id="PTHR13683:SF750">
    <property type="entry name" value="ASPARTYL PROTEASE AED1"/>
    <property type="match status" value="1"/>
</dbReference>
<keyword evidence="2" id="KW-1185">Reference proteome</keyword>
<dbReference type="PROSITE" id="PS00141">
    <property type="entry name" value="ASP_PROTEASE"/>
    <property type="match status" value="1"/>
</dbReference>
<sequence>MTSSLGAIDQGFYSFVEQTSKAYHKVFSYCLPSKTSEIGYLKFGKTKRVSKSLKFTLLGADYGIPLVGIKLGNTKLPIAFKKGAANIDSGSTLSLLPPNDCIKSHLSQLTPLLFVCHLHRRVGGGGDEVVFGNIQQKTLEIVYDIASGKFGFGYRACLVVLEEHGAYI</sequence>
<dbReference type="AlphaFoldDB" id="A0AAN9MWS4"/>